<dbReference type="OrthoDB" id="7859473at2"/>
<protein>
    <submittedName>
        <fullName evidence="2">Nuclear transport factor 2 family protein</fullName>
    </submittedName>
</protein>
<accession>A0A385SPM1</accession>
<organism evidence="2 3">
    <name type="scientific">Chryseolinea soli</name>
    <dbReference type="NCBI Taxonomy" id="2321403"/>
    <lineage>
        <taxon>Bacteria</taxon>
        <taxon>Pseudomonadati</taxon>
        <taxon>Bacteroidota</taxon>
        <taxon>Cytophagia</taxon>
        <taxon>Cytophagales</taxon>
        <taxon>Fulvivirgaceae</taxon>
        <taxon>Chryseolinea</taxon>
    </lineage>
</organism>
<feature type="domain" description="SnoaL-like" evidence="1">
    <location>
        <begin position="12"/>
        <end position="113"/>
    </location>
</feature>
<sequence length="132" mass="15095">MESSHPNLQLIHDFFRAYASNDLDAIGQILSPDIQWVIPGRHPFSGVKQGIGEVLTYFKQLSTFAFQAQPIVMGVNDRYVIDCHLNWSNLPGDDNLRNMSCLLWEIEEGKIKRVYNFPQDQHVVDAFFVGRG</sequence>
<reference evidence="3" key="1">
    <citation type="submission" date="2018-09" db="EMBL/GenBank/DDBJ databases">
        <title>Chryseolinea sp. KIS68-18 isolated from soil.</title>
        <authorList>
            <person name="Weon H.-Y."/>
            <person name="Kwon S.-W."/>
            <person name="Lee S.A."/>
        </authorList>
    </citation>
    <scope>NUCLEOTIDE SEQUENCE [LARGE SCALE GENOMIC DNA]</scope>
    <source>
        <strain evidence="3">KIS68-18</strain>
    </source>
</reference>
<gene>
    <name evidence="2" type="ORF">D4L85_18745</name>
</gene>
<dbReference type="RefSeq" id="WP_119755739.1">
    <property type="nucleotide sequence ID" value="NZ_CP032382.1"/>
</dbReference>
<evidence type="ECO:0000313" key="3">
    <source>
        <dbReference type="Proteomes" id="UP000266183"/>
    </source>
</evidence>
<dbReference type="InterPro" id="IPR037401">
    <property type="entry name" value="SnoaL-like"/>
</dbReference>
<evidence type="ECO:0000259" key="1">
    <source>
        <dbReference type="Pfam" id="PF12680"/>
    </source>
</evidence>
<keyword evidence="3" id="KW-1185">Reference proteome</keyword>
<dbReference type="Proteomes" id="UP000266183">
    <property type="component" value="Chromosome"/>
</dbReference>
<proteinExistence type="predicted"/>
<dbReference type="AlphaFoldDB" id="A0A385SPM1"/>
<dbReference type="EMBL" id="CP032382">
    <property type="protein sequence ID" value="AYB32486.1"/>
    <property type="molecule type" value="Genomic_DNA"/>
</dbReference>
<evidence type="ECO:0000313" key="2">
    <source>
        <dbReference type="EMBL" id="AYB32486.1"/>
    </source>
</evidence>
<dbReference type="Pfam" id="PF12680">
    <property type="entry name" value="SnoaL_2"/>
    <property type="match status" value="1"/>
</dbReference>
<dbReference type="SUPFAM" id="SSF54427">
    <property type="entry name" value="NTF2-like"/>
    <property type="match status" value="1"/>
</dbReference>
<dbReference type="KEGG" id="chk:D4L85_18745"/>
<dbReference type="InterPro" id="IPR032710">
    <property type="entry name" value="NTF2-like_dom_sf"/>
</dbReference>
<name>A0A385SPM1_9BACT</name>
<dbReference type="Gene3D" id="3.10.450.50">
    <property type="match status" value="1"/>
</dbReference>